<sequence>MWLTWLLGDVAMIYTYVMARWRVCFVTAGFLASEHHDVIISVLSLPPPFVSFETGVNREGSVESNINLNLLLAMHYILL</sequence>
<evidence type="ECO:0000313" key="1">
    <source>
        <dbReference type="EMBL" id="KAH6884807.1"/>
    </source>
</evidence>
<organism evidence="1 2">
    <name type="scientific">Thelonectria olida</name>
    <dbReference type="NCBI Taxonomy" id="1576542"/>
    <lineage>
        <taxon>Eukaryota</taxon>
        <taxon>Fungi</taxon>
        <taxon>Dikarya</taxon>
        <taxon>Ascomycota</taxon>
        <taxon>Pezizomycotina</taxon>
        <taxon>Sordariomycetes</taxon>
        <taxon>Hypocreomycetidae</taxon>
        <taxon>Hypocreales</taxon>
        <taxon>Nectriaceae</taxon>
        <taxon>Thelonectria</taxon>
    </lineage>
</organism>
<name>A0A9P8VXX5_9HYPO</name>
<reference evidence="1 2" key="1">
    <citation type="journal article" date="2021" name="Nat. Commun.">
        <title>Genetic determinants of endophytism in the Arabidopsis root mycobiome.</title>
        <authorList>
            <person name="Mesny F."/>
            <person name="Miyauchi S."/>
            <person name="Thiergart T."/>
            <person name="Pickel B."/>
            <person name="Atanasova L."/>
            <person name="Karlsson M."/>
            <person name="Huettel B."/>
            <person name="Barry K.W."/>
            <person name="Haridas S."/>
            <person name="Chen C."/>
            <person name="Bauer D."/>
            <person name="Andreopoulos W."/>
            <person name="Pangilinan J."/>
            <person name="LaButti K."/>
            <person name="Riley R."/>
            <person name="Lipzen A."/>
            <person name="Clum A."/>
            <person name="Drula E."/>
            <person name="Henrissat B."/>
            <person name="Kohler A."/>
            <person name="Grigoriev I.V."/>
            <person name="Martin F.M."/>
            <person name="Hacquard S."/>
        </authorList>
    </citation>
    <scope>NUCLEOTIDE SEQUENCE [LARGE SCALE GENOMIC DNA]</scope>
    <source>
        <strain evidence="1 2">MPI-CAGE-CH-0241</strain>
    </source>
</reference>
<gene>
    <name evidence="1" type="ORF">B0T10DRAFT_96558</name>
</gene>
<accession>A0A9P8VXX5</accession>
<dbReference type="AlphaFoldDB" id="A0A9P8VXX5"/>
<keyword evidence="2" id="KW-1185">Reference proteome</keyword>
<evidence type="ECO:0000313" key="2">
    <source>
        <dbReference type="Proteomes" id="UP000777438"/>
    </source>
</evidence>
<dbReference type="Proteomes" id="UP000777438">
    <property type="component" value="Unassembled WGS sequence"/>
</dbReference>
<protein>
    <submittedName>
        <fullName evidence="1">Uncharacterized protein</fullName>
    </submittedName>
</protein>
<comment type="caution">
    <text evidence="1">The sequence shown here is derived from an EMBL/GenBank/DDBJ whole genome shotgun (WGS) entry which is preliminary data.</text>
</comment>
<dbReference type="EMBL" id="JAGPYM010000019">
    <property type="protein sequence ID" value="KAH6884807.1"/>
    <property type="molecule type" value="Genomic_DNA"/>
</dbReference>
<proteinExistence type="predicted"/>